<gene>
    <name evidence="1" type="ORF">METZ01_LOCUS403232</name>
</gene>
<organism evidence="1">
    <name type="scientific">marine metagenome</name>
    <dbReference type="NCBI Taxonomy" id="408172"/>
    <lineage>
        <taxon>unclassified sequences</taxon>
        <taxon>metagenomes</taxon>
        <taxon>ecological metagenomes</taxon>
    </lineage>
</organism>
<reference evidence="1" key="1">
    <citation type="submission" date="2018-05" db="EMBL/GenBank/DDBJ databases">
        <authorList>
            <person name="Lanie J.A."/>
            <person name="Ng W.-L."/>
            <person name="Kazmierczak K.M."/>
            <person name="Andrzejewski T.M."/>
            <person name="Davidsen T.M."/>
            <person name="Wayne K.J."/>
            <person name="Tettelin H."/>
            <person name="Glass J.I."/>
            <person name="Rusch D."/>
            <person name="Podicherti R."/>
            <person name="Tsui H.-C.T."/>
            <person name="Winkler M.E."/>
        </authorList>
    </citation>
    <scope>NUCLEOTIDE SEQUENCE</scope>
</reference>
<name>A0A382VWZ4_9ZZZZ</name>
<evidence type="ECO:0000313" key="1">
    <source>
        <dbReference type="EMBL" id="SVD50378.1"/>
    </source>
</evidence>
<accession>A0A382VWZ4</accession>
<protein>
    <submittedName>
        <fullName evidence="1">Uncharacterized protein</fullName>
    </submittedName>
</protein>
<dbReference type="AlphaFoldDB" id="A0A382VWZ4"/>
<proteinExistence type="predicted"/>
<dbReference type="EMBL" id="UINC01154864">
    <property type="protein sequence ID" value="SVD50378.1"/>
    <property type="molecule type" value="Genomic_DNA"/>
</dbReference>
<sequence length="74" mass="8148">MVDGDAVAGFEVHWNTADKRHEDSRFARDIGAQIPGVALWHKRHIGQFVALSDPGIFSVGISFDRCQGFSAHIV</sequence>